<sequence length="141" mass="14565">MSTKAVLATGNTLKVSSNGRFSLTLPANQTLKSGQQIAISDSADLKGSTAIYQVQGSAIYVNPLNSGDTVITGTGIPGHFLNITNLSTKTVLATGNTLKVSADGTFSLTLPSNQPLKSGQQLYISDSADLKGTTAIYTVNN</sequence>
<feature type="domain" description="Bacterial Ig" evidence="1">
    <location>
        <begin position="61"/>
        <end position="126"/>
    </location>
</feature>
<comment type="caution">
    <text evidence="2">The sequence shown here is derived from an EMBL/GenBank/DDBJ whole genome shotgun (WGS) entry which is preliminary data.</text>
</comment>
<dbReference type="InterPro" id="IPR041498">
    <property type="entry name" value="Big_6"/>
</dbReference>
<evidence type="ECO:0000313" key="3">
    <source>
        <dbReference type="Proteomes" id="UP000019241"/>
    </source>
</evidence>
<dbReference type="PATRIC" id="fig|1265822.4.peg.3230"/>
<dbReference type="RefSeq" id="WP_036064462.1">
    <property type="nucleotide sequence ID" value="NZ_AODM01000053.1"/>
</dbReference>
<protein>
    <submittedName>
        <fullName evidence="2">Amino acid ABC transporter periplasmic binding protein</fullName>
    </submittedName>
</protein>
<evidence type="ECO:0000313" key="2">
    <source>
        <dbReference type="EMBL" id="EUJ50914.1"/>
    </source>
</evidence>
<dbReference type="InterPro" id="IPR013783">
    <property type="entry name" value="Ig-like_fold"/>
</dbReference>
<dbReference type="Gene3D" id="2.60.40.10">
    <property type="entry name" value="Immunoglobulins"/>
    <property type="match status" value="1"/>
</dbReference>
<gene>
    <name evidence="2" type="ORF">MCOL2_15902</name>
</gene>
<name>W7DHY9_9LIST</name>
<proteinExistence type="predicted"/>
<dbReference type="Proteomes" id="UP000019241">
    <property type="component" value="Unassembled WGS sequence"/>
</dbReference>
<dbReference type="EMBL" id="AODM01000053">
    <property type="protein sequence ID" value="EUJ50914.1"/>
    <property type="molecule type" value="Genomic_DNA"/>
</dbReference>
<organism evidence="2 3">
    <name type="scientific">Listeria fleischmannii FSL S10-1203</name>
    <dbReference type="NCBI Taxonomy" id="1265822"/>
    <lineage>
        <taxon>Bacteria</taxon>
        <taxon>Bacillati</taxon>
        <taxon>Bacillota</taxon>
        <taxon>Bacilli</taxon>
        <taxon>Bacillales</taxon>
        <taxon>Listeriaceae</taxon>
        <taxon>Listeria</taxon>
    </lineage>
</organism>
<reference evidence="2 3" key="1">
    <citation type="submission" date="2012-12" db="EMBL/GenBank/DDBJ databases">
        <title>Novel taxa of Listeriaceae from agricultural environments in the United States.</title>
        <authorList>
            <person name="den Bakker H.C."/>
            <person name="Allred A."/>
            <person name="Warchocki S."/>
            <person name="Wright E.M."/>
            <person name="Burrell A."/>
            <person name="Nightingale K.K."/>
            <person name="Kephart D."/>
            <person name="Wiedmann M."/>
        </authorList>
    </citation>
    <scope>NUCLEOTIDE SEQUENCE [LARGE SCALE GENOMIC DNA]</scope>
    <source>
        <strain evidence="2 3">FSL S10-1203</strain>
    </source>
</reference>
<dbReference type="AlphaFoldDB" id="W7DHY9"/>
<accession>W7DHY9</accession>
<dbReference type="Pfam" id="PF17936">
    <property type="entry name" value="Big_6"/>
    <property type="match status" value="1"/>
</dbReference>
<evidence type="ECO:0000259" key="1">
    <source>
        <dbReference type="Pfam" id="PF17936"/>
    </source>
</evidence>